<keyword evidence="2" id="KW-1185">Reference proteome</keyword>
<reference evidence="1 2" key="1">
    <citation type="submission" date="2024-01" db="EMBL/GenBank/DDBJ databases">
        <title>Hyphobacterium bacterium isolated from marine sediment.</title>
        <authorList>
            <person name="Zhao S."/>
        </authorList>
    </citation>
    <scope>NUCLEOTIDE SEQUENCE [LARGE SCALE GENOMIC DNA]</scope>
    <source>
        <strain evidence="2">HN65</strain>
    </source>
</reference>
<organism evidence="1 2">
    <name type="scientific">Hyphobacterium lacteum</name>
    <dbReference type="NCBI Taxonomy" id="3116575"/>
    <lineage>
        <taxon>Bacteria</taxon>
        <taxon>Pseudomonadati</taxon>
        <taxon>Pseudomonadota</taxon>
        <taxon>Alphaproteobacteria</taxon>
        <taxon>Maricaulales</taxon>
        <taxon>Maricaulaceae</taxon>
        <taxon>Hyphobacterium</taxon>
    </lineage>
</organism>
<dbReference type="RefSeq" id="WP_330198381.1">
    <property type="nucleotide sequence ID" value="NZ_JAZDRP010000003.1"/>
</dbReference>
<evidence type="ECO:0000313" key="1">
    <source>
        <dbReference type="EMBL" id="MEE2525717.1"/>
    </source>
</evidence>
<evidence type="ECO:0000313" key="2">
    <source>
        <dbReference type="Proteomes" id="UP001354971"/>
    </source>
</evidence>
<dbReference type="InterPro" id="IPR021799">
    <property type="entry name" value="PIN-like_prokaryotic"/>
</dbReference>
<dbReference type="EMBL" id="JAZDRP010000003">
    <property type="protein sequence ID" value="MEE2525717.1"/>
    <property type="molecule type" value="Genomic_DNA"/>
</dbReference>
<accession>A0ABU7LP99</accession>
<proteinExistence type="predicted"/>
<comment type="caution">
    <text evidence="1">The sequence shown here is derived from an EMBL/GenBank/DDBJ whole genome shotgun (WGS) entry which is preliminary data.</text>
</comment>
<sequence length="168" mass="18813">MTCIIVNDASCLIDLKKGRLLAAFVRLPFDLVIPLTVRESELLDFTELEWALLDDAGLTTIDLPADGVRRALEIRQLYRRLSANDAFCLATAEQFDDRVLLTGDRLLRTAAEASAVDVHGVLWVVDELHRLGICGSDDLIVALELWRDDGSVFLPAAEIRRRLERLRG</sequence>
<protein>
    <submittedName>
        <fullName evidence="1">PIN domain-containing protein</fullName>
    </submittedName>
</protein>
<gene>
    <name evidence="1" type="ORF">V0U79_05010</name>
</gene>
<dbReference type="Pfam" id="PF11848">
    <property type="entry name" value="DUF3368"/>
    <property type="match status" value="1"/>
</dbReference>
<dbReference type="Proteomes" id="UP001354971">
    <property type="component" value="Unassembled WGS sequence"/>
</dbReference>
<dbReference type="Gene3D" id="3.40.50.1010">
    <property type="entry name" value="5'-nuclease"/>
    <property type="match status" value="1"/>
</dbReference>
<dbReference type="InterPro" id="IPR029060">
    <property type="entry name" value="PIN-like_dom_sf"/>
</dbReference>
<name>A0ABU7LP99_9PROT</name>
<dbReference type="SUPFAM" id="SSF88723">
    <property type="entry name" value="PIN domain-like"/>
    <property type="match status" value="1"/>
</dbReference>